<dbReference type="InterPro" id="IPR013096">
    <property type="entry name" value="Cupin_2"/>
</dbReference>
<dbReference type="OrthoDB" id="997205at2"/>
<organism evidence="2 3">
    <name type="scientific">Roseivirga echinicomitans</name>
    <dbReference type="NCBI Taxonomy" id="296218"/>
    <lineage>
        <taxon>Bacteria</taxon>
        <taxon>Pseudomonadati</taxon>
        <taxon>Bacteroidota</taxon>
        <taxon>Cytophagia</taxon>
        <taxon>Cytophagales</taxon>
        <taxon>Roseivirgaceae</taxon>
        <taxon>Roseivirga</taxon>
    </lineage>
</organism>
<evidence type="ECO:0000313" key="3">
    <source>
        <dbReference type="Proteomes" id="UP000075615"/>
    </source>
</evidence>
<dbReference type="EMBL" id="LRDB01000050">
    <property type="protein sequence ID" value="KYG72699.1"/>
    <property type="molecule type" value="Genomic_DNA"/>
</dbReference>
<dbReference type="PANTHER" id="PTHR37694">
    <property type="entry name" value="SLR8022 PROTEIN"/>
    <property type="match status" value="1"/>
</dbReference>
<dbReference type="Proteomes" id="UP000075615">
    <property type="component" value="Unassembled WGS sequence"/>
</dbReference>
<dbReference type="AlphaFoldDB" id="A0A150X1U2"/>
<dbReference type="Gene3D" id="2.60.120.10">
    <property type="entry name" value="Jelly Rolls"/>
    <property type="match status" value="1"/>
</dbReference>
<dbReference type="InterPro" id="IPR011051">
    <property type="entry name" value="RmlC_Cupin_sf"/>
</dbReference>
<proteinExistence type="predicted"/>
<dbReference type="RefSeq" id="WP_068417095.1">
    <property type="nucleotide sequence ID" value="NZ_LRDB01000050.1"/>
</dbReference>
<keyword evidence="3" id="KW-1185">Reference proteome</keyword>
<protein>
    <submittedName>
        <fullName evidence="2">Cupin</fullName>
    </submittedName>
</protein>
<dbReference type="CDD" id="cd02230">
    <property type="entry name" value="cupin_HP0902-like"/>
    <property type="match status" value="1"/>
</dbReference>
<comment type="caution">
    <text evidence="2">The sequence shown here is derived from an EMBL/GenBank/DDBJ whole genome shotgun (WGS) entry which is preliminary data.</text>
</comment>
<reference evidence="2 3" key="1">
    <citation type="submission" date="2016-01" db="EMBL/GenBank/DDBJ databases">
        <title>Genome sequencing of Roseivirga echinicomitans KMM 6058.</title>
        <authorList>
            <person name="Selvaratnam C."/>
            <person name="Thevarajoo S."/>
            <person name="Goh K.M."/>
            <person name="Ee R."/>
            <person name="Chan K.-G."/>
            <person name="Chong C.S."/>
        </authorList>
    </citation>
    <scope>NUCLEOTIDE SEQUENCE [LARGE SCALE GENOMIC DNA]</scope>
    <source>
        <strain evidence="2 3">KMM 6058</strain>
    </source>
</reference>
<evidence type="ECO:0000259" key="1">
    <source>
        <dbReference type="Pfam" id="PF07883"/>
    </source>
</evidence>
<name>A0A150X1U2_9BACT</name>
<feature type="domain" description="Cupin type-2" evidence="1">
    <location>
        <begin position="35"/>
        <end position="96"/>
    </location>
</feature>
<accession>A0A150X1U2</accession>
<dbReference type="Pfam" id="PF07883">
    <property type="entry name" value="Cupin_2"/>
    <property type="match status" value="1"/>
</dbReference>
<gene>
    <name evidence="2" type="ORF">AWN68_08305</name>
</gene>
<dbReference type="SUPFAM" id="SSF51182">
    <property type="entry name" value="RmlC-like cupins"/>
    <property type="match status" value="1"/>
</dbReference>
<sequence>MKIEYFNENLDFNEKKIVTKVLLETSFSKEIRILLKQGQMMKEHKAPFPIIVHIIDGRIDFGMQGSVHPLKKGDIITLDANIPHDLTALQDSIVRLTLSKLDTSERVEKVVSDS</sequence>
<dbReference type="PANTHER" id="PTHR37694:SF1">
    <property type="entry name" value="SLR8022 PROTEIN"/>
    <property type="match status" value="1"/>
</dbReference>
<dbReference type="STRING" id="296218.AWN68_08305"/>
<dbReference type="InterPro" id="IPR014710">
    <property type="entry name" value="RmlC-like_jellyroll"/>
</dbReference>
<evidence type="ECO:0000313" key="2">
    <source>
        <dbReference type="EMBL" id="KYG72699.1"/>
    </source>
</evidence>